<gene>
    <name evidence="2" type="ORF">CDV31_005372</name>
</gene>
<proteinExistence type="predicted"/>
<evidence type="ECO:0000256" key="1">
    <source>
        <dbReference type="SAM" id="MobiDB-lite"/>
    </source>
</evidence>
<dbReference type="AlphaFoldDB" id="A0A428UJR6"/>
<dbReference type="EMBL" id="NIZV01000055">
    <property type="protein sequence ID" value="RSM14483.1"/>
    <property type="molecule type" value="Genomic_DNA"/>
</dbReference>
<evidence type="ECO:0000313" key="3">
    <source>
        <dbReference type="Proteomes" id="UP000288429"/>
    </source>
</evidence>
<name>A0A428UJR6_9HYPO</name>
<comment type="caution">
    <text evidence="2">The sequence shown here is derived from an EMBL/GenBank/DDBJ whole genome shotgun (WGS) entry which is preliminary data.</text>
</comment>
<evidence type="ECO:0000313" key="2">
    <source>
        <dbReference type="EMBL" id="RSM14483.1"/>
    </source>
</evidence>
<reference evidence="2 3" key="1">
    <citation type="submission" date="2017-06" db="EMBL/GenBank/DDBJ databases">
        <title>Cmopartive genomic analysis of Ambrosia Fusariam Clade fungi.</title>
        <authorList>
            <person name="Stajich J.E."/>
            <person name="Carrillo J."/>
            <person name="Kijimoto T."/>
            <person name="Eskalen A."/>
            <person name="O'Donnell K."/>
            <person name="Kasson M."/>
        </authorList>
    </citation>
    <scope>NUCLEOTIDE SEQUENCE [LARGE SCALE GENOMIC DNA]</scope>
    <source>
        <strain evidence="2 3">NRRL 20438</strain>
    </source>
</reference>
<protein>
    <submittedName>
        <fullName evidence="2">Uncharacterized protein</fullName>
    </submittedName>
</protein>
<feature type="region of interest" description="Disordered" evidence="1">
    <location>
        <begin position="79"/>
        <end position="130"/>
    </location>
</feature>
<organism evidence="2 3">
    <name type="scientific">Fusarium ambrosium</name>
    <dbReference type="NCBI Taxonomy" id="131363"/>
    <lineage>
        <taxon>Eukaryota</taxon>
        <taxon>Fungi</taxon>
        <taxon>Dikarya</taxon>
        <taxon>Ascomycota</taxon>
        <taxon>Pezizomycotina</taxon>
        <taxon>Sordariomycetes</taxon>
        <taxon>Hypocreomycetidae</taxon>
        <taxon>Hypocreales</taxon>
        <taxon>Nectriaceae</taxon>
        <taxon>Fusarium</taxon>
        <taxon>Fusarium solani species complex</taxon>
    </lineage>
</organism>
<dbReference type="Proteomes" id="UP000288429">
    <property type="component" value="Unassembled WGS sequence"/>
</dbReference>
<keyword evidence="3" id="KW-1185">Reference proteome</keyword>
<sequence>MPWDENGTLVVRNPGLPSEFSPRSQVRPDSQAKGMYSATKLFRVRSSRAEPEKIAADANSSGNYPCGLDPVRLVVVSHHSRRPAVPSPRAFSNKPLRSDHMDACQVPGTGGKGRTNEDAKKACGAKSRCS</sequence>
<feature type="region of interest" description="Disordered" evidence="1">
    <location>
        <begin position="1"/>
        <end position="34"/>
    </location>
</feature>
<accession>A0A428UJR6</accession>